<dbReference type="InterPro" id="IPR012341">
    <property type="entry name" value="6hp_glycosidase-like_sf"/>
</dbReference>
<dbReference type="InterPro" id="IPR024746">
    <property type="entry name" value="Glyco_hydro_100"/>
</dbReference>
<evidence type="ECO:0000256" key="1">
    <source>
        <dbReference type="ARBA" id="ARBA00000094"/>
    </source>
</evidence>
<dbReference type="HOGENOM" id="CLU_652020_0_0_7"/>
<dbReference type="STRING" id="316067.Geob_0338"/>
<keyword evidence="6" id="KW-0326">Glycosidase</keyword>
<protein>
    <recommendedName>
        <fullName evidence="3">beta-fructofuranosidase</fullName>
        <ecNumber evidence="3">3.2.1.26</ecNumber>
    </recommendedName>
</protein>
<dbReference type="RefSeq" id="WP_012645438.1">
    <property type="nucleotide sequence ID" value="NC_011979.1"/>
</dbReference>
<organism evidence="7 8">
    <name type="scientific">Geotalea daltonii (strain DSM 22248 / JCM 15807 / FRC-32)</name>
    <name type="common">Geobacter daltonii</name>
    <dbReference type="NCBI Taxonomy" id="316067"/>
    <lineage>
        <taxon>Bacteria</taxon>
        <taxon>Pseudomonadati</taxon>
        <taxon>Thermodesulfobacteriota</taxon>
        <taxon>Desulfuromonadia</taxon>
        <taxon>Geobacterales</taxon>
        <taxon>Geobacteraceae</taxon>
        <taxon>Geotalea</taxon>
    </lineage>
</organism>
<comment type="similarity">
    <text evidence="2">Belongs to the glycosyl hydrolase 100 family.</text>
</comment>
<reference evidence="7 8" key="1">
    <citation type="submission" date="2009-01" db="EMBL/GenBank/DDBJ databases">
        <title>Complete sequence of Geobacter sp. FRC-32.</title>
        <authorList>
            <consortium name="US DOE Joint Genome Institute"/>
            <person name="Lucas S."/>
            <person name="Copeland A."/>
            <person name="Lapidus A."/>
            <person name="Glavina del Rio T."/>
            <person name="Dalin E."/>
            <person name="Tice H."/>
            <person name="Bruce D."/>
            <person name="Goodwin L."/>
            <person name="Pitluck S."/>
            <person name="Saunders E."/>
            <person name="Brettin T."/>
            <person name="Detter J.C."/>
            <person name="Han C."/>
            <person name="Larimer F."/>
            <person name="Land M."/>
            <person name="Hauser L."/>
            <person name="Kyrpides N."/>
            <person name="Ovchinnikova G."/>
            <person name="Kostka J."/>
            <person name="Richardson P."/>
        </authorList>
    </citation>
    <scope>NUCLEOTIDE SEQUENCE [LARGE SCALE GENOMIC DNA]</scope>
    <source>
        <strain evidence="8">DSM 22248 / JCM 15807 / FRC-32</strain>
    </source>
</reference>
<dbReference type="GO" id="GO:0033926">
    <property type="term" value="F:endo-alpha-N-acetylgalactosaminidase activity"/>
    <property type="evidence" value="ECO:0007669"/>
    <property type="project" value="InterPro"/>
</dbReference>
<dbReference type="GO" id="GO:0004564">
    <property type="term" value="F:beta-fructofuranosidase activity"/>
    <property type="evidence" value="ECO:0007669"/>
    <property type="project" value="UniProtKB-EC"/>
</dbReference>
<sequence length="397" mass="45404">METMEVADLELIEVCYEKAVLLLHANSSEAGILAATITRKAAGRNYTAIFGRDAAICALGMLVSGDVELVRVARQGLATLAQYQAPNGQIPKYVKPETGEVDFWYTGCIDATLWWLIAVSFYDRLCPEEHLGAGLAEKSALALNWLQCQEHQAWYLLQQNEASDWADIMPRSGFVLYSNVLWHWVKRLYNLPTACHTRDYANLLFNPYGNVVPEKRRPRLLVHYIRNRSKGTPFYLSFVNFTVWGMEIDVFGNVLAALTGLAAPSRGCELVRAILALEAHRPFPLRVVGRPIQIREPLWRLYMHRHRQNFPWQYHNGGIWPFAGGFWVMLLARLGKREKALVELTRLARANQVNDWEFNEWFHGVTGEPLGMVGQSWNAAMFILAFRTVIDKKRYVY</sequence>
<evidence type="ECO:0000313" key="7">
    <source>
        <dbReference type="EMBL" id="ACM18709.1"/>
    </source>
</evidence>
<comment type="catalytic activity">
    <reaction evidence="1">
        <text>Hydrolysis of terminal non-reducing beta-D-fructofuranoside residues in beta-D-fructofuranosides.</text>
        <dbReference type="EC" id="3.2.1.26"/>
    </reaction>
</comment>
<gene>
    <name evidence="7" type="ordered locus">Geob_0338</name>
</gene>
<evidence type="ECO:0000256" key="3">
    <source>
        <dbReference type="ARBA" id="ARBA00012758"/>
    </source>
</evidence>
<dbReference type="KEGG" id="geo:Geob_0338"/>
<dbReference type="Gene3D" id="1.50.10.10">
    <property type="match status" value="2"/>
</dbReference>
<keyword evidence="8" id="KW-1185">Reference proteome</keyword>
<evidence type="ECO:0000256" key="6">
    <source>
        <dbReference type="ARBA" id="ARBA00023295"/>
    </source>
</evidence>
<evidence type="ECO:0000256" key="5">
    <source>
        <dbReference type="ARBA" id="ARBA00023277"/>
    </source>
</evidence>
<dbReference type="EMBL" id="CP001390">
    <property type="protein sequence ID" value="ACM18709.1"/>
    <property type="molecule type" value="Genomic_DNA"/>
</dbReference>
<evidence type="ECO:0000256" key="2">
    <source>
        <dbReference type="ARBA" id="ARBA00007671"/>
    </source>
</evidence>
<keyword evidence="5" id="KW-0119">Carbohydrate metabolism</keyword>
<proteinExistence type="inferred from homology"/>
<dbReference type="eggNOG" id="COG3408">
    <property type="taxonomic scope" value="Bacteria"/>
</dbReference>
<dbReference type="EC" id="3.2.1.26" evidence="3"/>
<dbReference type="GO" id="GO:0005975">
    <property type="term" value="P:carbohydrate metabolic process"/>
    <property type="evidence" value="ECO:0007669"/>
    <property type="project" value="InterPro"/>
</dbReference>
<name>B9LYX7_GEODF</name>
<dbReference type="InterPro" id="IPR008928">
    <property type="entry name" value="6-hairpin_glycosidase_sf"/>
</dbReference>
<accession>B9LYX7</accession>
<evidence type="ECO:0000313" key="8">
    <source>
        <dbReference type="Proteomes" id="UP000007721"/>
    </source>
</evidence>
<dbReference type="Proteomes" id="UP000007721">
    <property type="component" value="Chromosome"/>
</dbReference>
<keyword evidence="4 7" id="KW-0378">Hydrolase</keyword>
<dbReference type="AlphaFoldDB" id="B9LYX7"/>
<dbReference type="SUPFAM" id="SSF48208">
    <property type="entry name" value="Six-hairpin glycosidases"/>
    <property type="match status" value="1"/>
</dbReference>
<dbReference type="Pfam" id="PF12899">
    <property type="entry name" value="Glyco_hydro_100"/>
    <property type="match status" value="1"/>
</dbReference>
<evidence type="ECO:0000256" key="4">
    <source>
        <dbReference type="ARBA" id="ARBA00022801"/>
    </source>
</evidence>